<gene>
    <name evidence="5" type="ORF">GO495_29960</name>
</gene>
<dbReference type="EMBL" id="WRXO01000013">
    <property type="protein sequence ID" value="MVT44855.1"/>
    <property type="molecule type" value="Genomic_DNA"/>
</dbReference>
<evidence type="ECO:0000259" key="4">
    <source>
        <dbReference type="PROSITE" id="PS50110"/>
    </source>
</evidence>
<dbReference type="Proteomes" id="UP000468388">
    <property type="component" value="Unassembled WGS sequence"/>
</dbReference>
<evidence type="ECO:0000313" key="6">
    <source>
        <dbReference type="Proteomes" id="UP000468388"/>
    </source>
</evidence>
<dbReference type="AlphaFoldDB" id="A0A6N8JHS3"/>
<keyword evidence="6" id="KW-1185">Reference proteome</keyword>
<evidence type="ECO:0000256" key="1">
    <source>
        <dbReference type="ARBA" id="ARBA00022553"/>
    </source>
</evidence>
<comment type="caution">
    <text evidence="5">The sequence shown here is derived from an EMBL/GenBank/DDBJ whole genome shotgun (WGS) entry which is preliminary data.</text>
</comment>
<proteinExistence type="predicted"/>
<keyword evidence="3" id="KW-1133">Transmembrane helix</keyword>
<dbReference type="PANTHER" id="PTHR44591:SF3">
    <property type="entry name" value="RESPONSE REGULATORY DOMAIN-CONTAINING PROTEIN"/>
    <property type="match status" value="1"/>
</dbReference>
<protein>
    <submittedName>
        <fullName evidence="5">Response regulator</fullName>
    </submittedName>
</protein>
<feature type="transmembrane region" description="Helical" evidence="3">
    <location>
        <begin position="266"/>
        <end position="284"/>
    </location>
</feature>
<evidence type="ECO:0000256" key="3">
    <source>
        <dbReference type="SAM" id="Phobius"/>
    </source>
</evidence>
<feature type="transmembrane region" description="Helical" evidence="3">
    <location>
        <begin position="203"/>
        <end position="220"/>
    </location>
</feature>
<dbReference type="SUPFAM" id="SSF52172">
    <property type="entry name" value="CheY-like"/>
    <property type="match status" value="1"/>
</dbReference>
<feature type="domain" description="Response regulatory" evidence="4">
    <location>
        <begin position="330"/>
        <end position="447"/>
    </location>
</feature>
<dbReference type="GO" id="GO:0000160">
    <property type="term" value="P:phosphorelay signal transduction system"/>
    <property type="evidence" value="ECO:0007669"/>
    <property type="project" value="InterPro"/>
</dbReference>
<feature type="transmembrane region" description="Helical" evidence="3">
    <location>
        <begin position="153"/>
        <end position="173"/>
    </location>
</feature>
<dbReference type="InterPro" id="IPR050595">
    <property type="entry name" value="Bact_response_regulator"/>
</dbReference>
<dbReference type="PANTHER" id="PTHR44591">
    <property type="entry name" value="STRESS RESPONSE REGULATOR PROTEIN 1"/>
    <property type="match status" value="1"/>
</dbReference>
<feature type="transmembrane region" description="Helical" evidence="3">
    <location>
        <begin position="180"/>
        <end position="197"/>
    </location>
</feature>
<reference evidence="5 6" key="1">
    <citation type="submission" date="2019-12" db="EMBL/GenBank/DDBJ databases">
        <title>The draft genomic sequence of strain Chitinophaga oryziterrae JCM 16595.</title>
        <authorList>
            <person name="Zhang X."/>
        </authorList>
    </citation>
    <scope>NUCLEOTIDE SEQUENCE [LARGE SCALE GENOMIC DNA]</scope>
    <source>
        <strain evidence="5 6">JCM 16595</strain>
    </source>
</reference>
<sequence length="449" mass="50665">MYSYILKIHCIMNNNIQINTNDFSTMTTKVLQENIHKIHVFTHKKWVVLDTLKNTVSDSKIATIKQEIADMDTLFWNGVHELTEREVRRRTSLQTFPELNLMQTLYSLFISTGTEKMDKVAANYIKAVNLLSLFSSLFSIGCAWLLYFMTKSLSLYFFGITSCLLFFSIPILNNYRFYRFTYPAFITLCSLLIAGYGLALHKIVPAIFLLCCILFSAVFIRHAKLVGSHIAWVIPTLAISGILLIARYKKLAPFADLSVAGNMSDVFIIAPVILLLIVFLMNYYRVIYQWLLRNIVRPLFGEAYGANSIMRTKNKDTASSSKRSLFVNAKILVIADNYPDQIPIDTYLQEIGIPTTFSTCSSQDGLNILDHFKPDLIIAGIQLPGPDGLDIINNIRQHPISSHLPLIAISESNFPEAGRKAIAAGADAYLFHPIQPTQLSETLNLLLEL</sequence>
<evidence type="ECO:0000313" key="5">
    <source>
        <dbReference type="EMBL" id="MVT44855.1"/>
    </source>
</evidence>
<feature type="transmembrane region" description="Helical" evidence="3">
    <location>
        <begin position="227"/>
        <end position="246"/>
    </location>
</feature>
<dbReference type="Pfam" id="PF00072">
    <property type="entry name" value="Response_reg"/>
    <property type="match status" value="1"/>
</dbReference>
<accession>A0A6N8JHS3</accession>
<dbReference type="SMART" id="SM00448">
    <property type="entry name" value="REC"/>
    <property type="match status" value="1"/>
</dbReference>
<keyword evidence="1" id="KW-0597">Phosphoprotein</keyword>
<organism evidence="5 6">
    <name type="scientific">Chitinophaga oryziterrae</name>
    <dbReference type="NCBI Taxonomy" id="1031224"/>
    <lineage>
        <taxon>Bacteria</taxon>
        <taxon>Pseudomonadati</taxon>
        <taxon>Bacteroidota</taxon>
        <taxon>Chitinophagia</taxon>
        <taxon>Chitinophagales</taxon>
        <taxon>Chitinophagaceae</taxon>
        <taxon>Chitinophaga</taxon>
    </lineage>
</organism>
<keyword evidence="3" id="KW-0472">Membrane</keyword>
<name>A0A6N8JHS3_9BACT</name>
<dbReference type="PROSITE" id="PS50110">
    <property type="entry name" value="RESPONSE_REGULATORY"/>
    <property type="match status" value="1"/>
</dbReference>
<keyword evidence="3" id="KW-0812">Transmembrane</keyword>
<dbReference type="InterPro" id="IPR001789">
    <property type="entry name" value="Sig_transdc_resp-reg_receiver"/>
</dbReference>
<comment type="caution">
    <text evidence="2">Lacks conserved residue(s) required for the propagation of feature annotation.</text>
</comment>
<dbReference type="InterPro" id="IPR011006">
    <property type="entry name" value="CheY-like_superfamily"/>
</dbReference>
<dbReference type="Gene3D" id="3.40.50.2300">
    <property type="match status" value="1"/>
</dbReference>
<feature type="transmembrane region" description="Helical" evidence="3">
    <location>
        <begin position="127"/>
        <end position="147"/>
    </location>
</feature>
<evidence type="ECO:0000256" key="2">
    <source>
        <dbReference type="PROSITE-ProRule" id="PRU00169"/>
    </source>
</evidence>